<dbReference type="InterPro" id="IPR001173">
    <property type="entry name" value="Glyco_trans_2-like"/>
</dbReference>
<keyword evidence="2" id="KW-0808">Transferase</keyword>
<dbReference type="Proteomes" id="UP000184268">
    <property type="component" value="Unassembled WGS sequence"/>
</dbReference>
<dbReference type="PANTHER" id="PTHR43685">
    <property type="entry name" value="GLYCOSYLTRANSFERASE"/>
    <property type="match status" value="1"/>
</dbReference>
<accession>A0A1M5RTF1</accession>
<dbReference type="RefSeq" id="WP_067659068.1">
    <property type="nucleotide sequence ID" value="NZ_FQXG01000002.1"/>
</dbReference>
<dbReference type="EMBL" id="FQXG01000002">
    <property type="protein sequence ID" value="SHH29113.1"/>
    <property type="molecule type" value="Genomic_DNA"/>
</dbReference>
<dbReference type="InterPro" id="IPR050834">
    <property type="entry name" value="Glycosyltransf_2"/>
</dbReference>
<organism evidence="2 3">
    <name type="scientific">Ferrimonas marina</name>
    <dbReference type="NCBI Taxonomy" id="299255"/>
    <lineage>
        <taxon>Bacteria</taxon>
        <taxon>Pseudomonadati</taxon>
        <taxon>Pseudomonadota</taxon>
        <taxon>Gammaproteobacteria</taxon>
        <taxon>Alteromonadales</taxon>
        <taxon>Ferrimonadaceae</taxon>
        <taxon>Ferrimonas</taxon>
    </lineage>
</organism>
<dbReference type="CDD" id="cd00761">
    <property type="entry name" value="Glyco_tranf_GTA_type"/>
    <property type="match status" value="1"/>
</dbReference>
<feature type="domain" description="Glycosyltransferase 2-like" evidence="1">
    <location>
        <begin position="17"/>
        <end position="139"/>
    </location>
</feature>
<evidence type="ECO:0000259" key="1">
    <source>
        <dbReference type="Pfam" id="PF00535"/>
    </source>
</evidence>
<dbReference type="Gene3D" id="3.90.550.10">
    <property type="entry name" value="Spore Coat Polysaccharide Biosynthesis Protein SpsA, Chain A"/>
    <property type="match status" value="1"/>
</dbReference>
<sequence>MSATKPIATDTISPICSVVIPTHNCLGYLRQALESVRLQPVSAMEILVVDDNSSDGTWPWLLEQHLADPRIRPLRCQMGHPGAARNLALQAARGRFVAFLDADDGWAPDKLAPQLAYHQHHAEVVMSFTDYRHLGPQGEDRGTCFEFWQSCGLATGQGYRQLPEPQATLLGRNLVGTSTVMARRDALLACGGFDDSLPSAEDWDLWLKLSRYGRVAVTSRCQSWYLMRPGSETSQAGRRIRAMRQVMQRHQQGCGWQAKRWARARIATAQAELALAQQQPWHAWWQHLQACTLVPSRRHLRALLEPVLARF</sequence>
<dbReference type="SUPFAM" id="SSF53448">
    <property type="entry name" value="Nucleotide-diphospho-sugar transferases"/>
    <property type="match status" value="1"/>
</dbReference>
<dbReference type="AlphaFoldDB" id="A0A1M5RTF1"/>
<dbReference type="GO" id="GO:0016740">
    <property type="term" value="F:transferase activity"/>
    <property type="evidence" value="ECO:0007669"/>
    <property type="project" value="UniProtKB-KW"/>
</dbReference>
<evidence type="ECO:0000313" key="3">
    <source>
        <dbReference type="Proteomes" id="UP000184268"/>
    </source>
</evidence>
<keyword evidence="3" id="KW-1185">Reference proteome</keyword>
<dbReference type="OrthoDB" id="9802649at2"/>
<dbReference type="InterPro" id="IPR029044">
    <property type="entry name" value="Nucleotide-diphossugar_trans"/>
</dbReference>
<dbReference type="Pfam" id="PF00535">
    <property type="entry name" value="Glycos_transf_2"/>
    <property type="match status" value="1"/>
</dbReference>
<proteinExistence type="predicted"/>
<gene>
    <name evidence="2" type="ORF">SAMN02745129_1730</name>
</gene>
<evidence type="ECO:0000313" key="2">
    <source>
        <dbReference type="EMBL" id="SHH29113.1"/>
    </source>
</evidence>
<protein>
    <submittedName>
        <fullName evidence="2">Glycosyl transferase family 2</fullName>
    </submittedName>
</protein>
<reference evidence="2 3" key="1">
    <citation type="submission" date="2016-11" db="EMBL/GenBank/DDBJ databases">
        <authorList>
            <person name="Jaros S."/>
            <person name="Januszkiewicz K."/>
            <person name="Wedrychowicz H."/>
        </authorList>
    </citation>
    <scope>NUCLEOTIDE SEQUENCE [LARGE SCALE GENOMIC DNA]</scope>
    <source>
        <strain evidence="2 3">DSM 16917</strain>
    </source>
</reference>
<dbReference type="STRING" id="299255.SAMN02745129_1730"/>
<dbReference type="PANTHER" id="PTHR43685:SF2">
    <property type="entry name" value="GLYCOSYLTRANSFERASE 2-LIKE DOMAIN-CONTAINING PROTEIN"/>
    <property type="match status" value="1"/>
</dbReference>
<name>A0A1M5RTF1_9GAMM</name>